<dbReference type="AlphaFoldDB" id="A0A8J7YJP2"/>
<evidence type="ECO:0000256" key="8">
    <source>
        <dbReference type="HAMAP-Rule" id="MF_00420"/>
    </source>
</evidence>
<gene>
    <name evidence="8 12" type="primary">purL</name>
    <name evidence="12" type="ORF">J9259_04340</name>
    <name evidence="13" type="ORF">KIY12_01020</name>
</gene>
<evidence type="ECO:0000256" key="5">
    <source>
        <dbReference type="ARBA" id="ARBA00022755"/>
    </source>
</evidence>
<evidence type="ECO:0000313" key="12">
    <source>
        <dbReference type="EMBL" id="MBX8631734.1"/>
    </source>
</evidence>
<comment type="pathway">
    <text evidence="8">Purine metabolism; IMP biosynthesis via de novo pathway; 5-amino-1-(5-phospho-D-ribosyl)imidazole from N(2)-formyl-N(1)-(5-phospho-D-ribosyl)glycinamide: step 1/2.</text>
</comment>
<protein>
    <recommendedName>
        <fullName evidence="8">Phosphoribosylformylglycinamidine synthase subunit PurL</fullName>
        <shortName evidence="8">FGAM synthase</shortName>
        <ecNumber evidence="8">6.3.5.3</ecNumber>
    </recommendedName>
    <alternativeName>
        <fullName evidence="8">Formylglycinamide ribonucleotide amidotransferase subunit II</fullName>
        <shortName evidence="8">FGAR amidotransferase II</shortName>
        <shortName evidence="8">FGAR-AT II</shortName>
    </alternativeName>
    <alternativeName>
        <fullName evidence="8">Glutamine amidotransferase PurL</fullName>
    </alternativeName>
    <alternativeName>
        <fullName evidence="8">Phosphoribosylformylglycinamidine synthase subunit II</fullName>
    </alternativeName>
</protein>
<keyword evidence="7 8" id="KW-0460">Magnesium</keyword>
<feature type="domain" description="PurM-like C-terminal" evidence="10">
    <location>
        <begin position="617"/>
        <end position="751"/>
    </location>
</feature>
<dbReference type="SUPFAM" id="SSF55326">
    <property type="entry name" value="PurM N-terminal domain-like"/>
    <property type="match status" value="2"/>
</dbReference>
<dbReference type="Proteomes" id="UP000750197">
    <property type="component" value="Unassembled WGS sequence"/>
</dbReference>
<feature type="domain" description="Phosphoribosylformylglycinamidine synthase linker" evidence="11">
    <location>
        <begin position="36"/>
        <end position="84"/>
    </location>
</feature>
<feature type="binding site" evidence="8">
    <location>
        <begin position="124"/>
        <end position="127"/>
    </location>
    <ligand>
        <name>substrate</name>
    </ligand>
</feature>
<dbReference type="InterPro" id="IPR036921">
    <property type="entry name" value="PurM-like_N_sf"/>
</dbReference>
<comment type="catalytic activity">
    <reaction evidence="8">
        <text>N(2)-formyl-N(1)-(5-phospho-beta-D-ribosyl)glycinamide + L-glutamine + ATP + H2O = 2-formamido-N(1)-(5-O-phospho-beta-D-ribosyl)acetamidine + L-glutamate + ADP + phosphate + H(+)</text>
        <dbReference type="Rhea" id="RHEA:17129"/>
        <dbReference type="ChEBI" id="CHEBI:15377"/>
        <dbReference type="ChEBI" id="CHEBI:15378"/>
        <dbReference type="ChEBI" id="CHEBI:29985"/>
        <dbReference type="ChEBI" id="CHEBI:30616"/>
        <dbReference type="ChEBI" id="CHEBI:43474"/>
        <dbReference type="ChEBI" id="CHEBI:58359"/>
        <dbReference type="ChEBI" id="CHEBI:147286"/>
        <dbReference type="ChEBI" id="CHEBI:147287"/>
        <dbReference type="ChEBI" id="CHEBI:456216"/>
        <dbReference type="EC" id="6.3.5.3"/>
    </reaction>
</comment>
<feature type="domain" description="PurM-like N-terminal" evidence="9">
    <location>
        <begin position="105"/>
        <end position="226"/>
    </location>
</feature>
<dbReference type="Gene3D" id="1.10.8.750">
    <property type="entry name" value="Phosphoribosylformylglycinamidine synthase, linker domain"/>
    <property type="match status" value="1"/>
</dbReference>
<evidence type="ECO:0000256" key="6">
    <source>
        <dbReference type="ARBA" id="ARBA00022840"/>
    </source>
</evidence>
<evidence type="ECO:0000259" key="10">
    <source>
        <dbReference type="Pfam" id="PF02769"/>
    </source>
</evidence>
<name>A0A8J7YJP2_9ARCH</name>
<dbReference type="Gene3D" id="3.90.650.10">
    <property type="entry name" value="PurM-like C-terminal domain"/>
    <property type="match status" value="2"/>
</dbReference>
<evidence type="ECO:0000256" key="4">
    <source>
        <dbReference type="ARBA" id="ARBA00022741"/>
    </source>
</evidence>
<feature type="domain" description="PurM-like C-terminal" evidence="10">
    <location>
        <begin position="241"/>
        <end position="396"/>
    </location>
</feature>
<dbReference type="Pfam" id="PF00586">
    <property type="entry name" value="AIRS"/>
    <property type="match status" value="2"/>
</dbReference>
<dbReference type="CDD" id="cd02204">
    <property type="entry name" value="PurL_repeat2"/>
    <property type="match status" value="1"/>
</dbReference>
<feature type="domain" description="PurM-like N-terminal" evidence="9">
    <location>
        <begin position="485"/>
        <end position="603"/>
    </location>
</feature>
<comment type="similarity">
    <text evidence="8">Belongs to the FGAMS family.</text>
</comment>
<dbReference type="UniPathway" id="UPA00074">
    <property type="reaction ID" value="UER00128"/>
</dbReference>
<dbReference type="GO" id="GO:0004642">
    <property type="term" value="F:phosphoribosylformylglycinamidine synthase activity"/>
    <property type="evidence" value="ECO:0007669"/>
    <property type="project" value="UniProtKB-UniRule"/>
</dbReference>
<evidence type="ECO:0000313" key="14">
    <source>
        <dbReference type="Proteomes" id="UP000716004"/>
    </source>
</evidence>
<dbReference type="GO" id="GO:0005524">
    <property type="term" value="F:ATP binding"/>
    <property type="evidence" value="ECO:0007669"/>
    <property type="project" value="UniProtKB-UniRule"/>
</dbReference>
<dbReference type="InterPro" id="IPR036676">
    <property type="entry name" value="PurM-like_C_sf"/>
</dbReference>
<keyword evidence="6 8" id="KW-0067">ATP-binding</keyword>
<feature type="binding site" evidence="8">
    <location>
        <position position="280"/>
    </location>
    <ligand>
        <name>substrate</name>
    </ligand>
</feature>
<evidence type="ECO:0000259" key="9">
    <source>
        <dbReference type="Pfam" id="PF00586"/>
    </source>
</evidence>
<dbReference type="InterPro" id="IPR010074">
    <property type="entry name" value="PRibForGlyAmidine_synth_PurL"/>
</dbReference>
<feature type="active site" evidence="8">
    <location>
        <position position="80"/>
    </location>
</feature>
<feature type="binding site" evidence="8">
    <location>
        <position position="541"/>
    </location>
    <ligand>
        <name>ATP</name>
        <dbReference type="ChEBI" id="CHEBI:30616"/>
    </ligand>
</feature>
<keyword evidence="2 8" id="KW-0436">Ligase</keyword>
<feature type="binding site" evidence="8">
    <location>
        <begin position="352"/>
        <end position="354"/>
    </location>
    <ligand>
        <name>substrate</name>
    </ligand>
</feature>
<keyword evidence="1 8" id="KW-0963">Cytoplasm</keyword>
<feature type="active site" description="Proton acceptor" evidence="8">
    <location>
        <position position="125"/>
    </location>
</feature>
<feature type="binding site" evidence="8">
    <location>
        <position position="123"/>
    </location>
    <ligand>
        <name>Mg(2+)</name>
        <dbReference type="ChEBI" id="CHEBI:18420"/>
        <label>1</label>
    </ligand>
</feature>
<dbReference type="GO" id="GO:0000287">
    <property type="term" value="F:magnesium ion binding"/>
    <property type="evidence" value="ECO:0007669"/>
    <property type="project" value="UniProtKB-UniRule"/>
</dbReference>
<comment type="subcellular location">
    <subcellularLocation>
        <location evidence="8">Cytoplasm</location>
    </subcellularLocation>
</comment>
<feature type="binding site" evidence="8">
    <location>
        <position position="579"/>
    </location>
    <ligand>
        <name>Mg(2+)</name>
        <dbReference type="ChEBI" id="CHEBI:18420"/>
        <label>1</label>
    </ligand>
</feature>
<evidence type="ECO:0000256" key="3">
    <source>
        <dbReference type="ARBA" id="ARBA00022723"/>
    </source>
</evidence>
<organism evidence="12 14">
    <name type="scientific">Candidatus Sysuiplasma superficiale</name>
    <dbReference type="NCBI Taxonomy" id="2823368"/>
    <lineage>
        <taxon>Archaea</taxon>
        <taxon>Methanobacteriati</taxon>
        <taxon>Thermoplasmatota</taxon>
        <taxon>Thermoplasmata</taxon>
        <taxon>Candidatus Sysuiplasmatales</taxon>
        <taxon>Candidatus Sysuiplasmataceae</taxon>
        <taxon>Candidatus Sysuiplasma</taxon>
    </lineage>
</organism>
<keyword evidence="3 8" id="KW-0479">Metal-binding</keyword>
<feature type="binding site" evidence="8">
    <location>
        <position position="581"/>
    </location>
    <ligand>
        <name>substrate</name>
    </ligand>
</feature>
<dbReference type="EMBL" id="JAHEAC010000004">
    <property type="protein sequence ID" value="MBX8643301.1"/>
    <property type="molecule type" value="Genomic_DNA"/>
</dbReference>
<comment type="function">
    <text evidence="8">Part of the phosphoribosylformylglycinamidine synthase complex involved in the purines biosynthetic pathway. Catalyzes the ATP-dependent conversion of formylglycinamide ribonucleotide (FGAR) and glutamine to yield formylglycinamidine ribonucleotide (FGAM) and glutamate. The FGAM synthase complex is composed of three subunits. PurQ produces an ammonia molecule by converting glutamine to glutamate. PurL transfers the ammonia molecule to FGAR to form FGAM in an ATP-dependent manner. PurS interacts with PurQ and PurL and is thought to assist in the transfer of the ammonia molecule from PurQ to PurL.</text>
</comment>
<dbReference type="InterPro" id="IPR041609">
    <property type="entry name" value="PurL_linker"/>
</dbReference>
<dbReference type="EMBL" id="JAGVSJ010000008">
    <property type="protein sequence ID" value="MBX8631734.1"/>
    <property type="molecule type" value="Genomic_DNA"/>
</dbReference>
<feature type="binding site" evidence="8">
    <location>
        <position position="83"/>
    </location>
    <ligand>
        <name>ATP</name>
        <dbReference type="ChEBI" id="CHEBI:30616"/>
    </ligand>
</feature>
<dbReference type="PIRSF" id="PIRSF001587">
    <property type="entry name" value="FGAM_synthase_II"/>
    <property type="match status" value="1"/>
</dbReference>
<keyword evidence="4 8" id="KW-0547">Nucleotide-binding</keyword>
<dbReference type="Proteomes" id="UP000716004">
    <property type="component" value="Unassembled WGS sequence"/>
</dbReference>
<evidence type="ECO:0000256" key="2">
    <source>
        <dbReference type="ARBA" id="ARBA00022598"/>
    </source>
</evidence>
<dbReference type="GO" id="GO:0005737">
    <property type="term" value="C:cytoplasm"/>
    <property type="evidence" value="ECO:0007669"/>
    <property type="project" value="UniProtKB-SubCell"/>
</dbReference>
<keyword evidence="5 8" id="KW-0658">Purine biosynthesis</keyword>
<dbReference type="PANTHER" id="PTHR43555:SF1">
    <property type="entry name" value="PHOSPHORIBOSYLFORMYLGLYCINAMIDINE SYNTHASE SUBUNIT PURL"/>
    <property type="match status" value="1"/>
</dbReference>
<evidence type="ECO:0000313" key="13">
    <source>
        <dbReference type="EMBL" id="MBX8643301.1"/>
    </source>
</evidence>
<dbReference type="Gene3D" id="3.30.1330.10">
    <property type="entry name" value="PurM-like, N-terminal domain"/>
    <property type="match status" value="2"/>
</dbReference>
<sequence length="782" mass="85335">MRGTGNHTDGAGLFWYSGTDDVWNVRIREADDEQLLEINRRMELGLTLDELTSIRKYFIDRGRDATDIEMQAIAQAWSEHCSYKTSKSLLRKHVFPLAGRAFASGDAGVMEFDADHVYSLKMESHNHPSAIEPYGGAGTGIGGIVRDILCMGTKPVALADPIFFGDLDVKFDSLPDGSKHPKYLFSGVVSGIRDYGNRIGVPTISGGVWFDNSYLSNCLVNAGCVGFGRKDRVMVNHFISAGNAIILAGGLTGKDGIHGVNFASRSLTSQAHESDRGAVQLGDPITKEPLIHAILQLVEDRKILSMKDLGGGGLSAVVGEMCVSGDLGATIDIDAVPLRERGMKPWEIWVSESQERMLLSVREEDIDAVLSVFDFWDINARNIGQVTGTGNIVVTHKGRKILELDSLFTVKAKELDRPTKERRIRRTVSTPNLNRELFGQYAERVISDPNVCSRDWIVHMYDYEVGGRSVIKPLHGLPGRQSHGDASVIRPVTDSWKGLGISVASQPWVASVDPYQGSLHAVDELCRNLVSVGARPDAITNCLNFGDPGRPEVMWEFSEAVRGMADASSAMGIALPSGNVSFYNDGSRGPIMPTVSLMGTGIVDDVRKCLTSDLKREGSDLYFIGAPTGRLGCSTLSRIAGLAANDFPQADISHSARMLRRMLSAISEGLFISCHDVSQGGLFTTLAEMSFGGGIGFRSCFNFNNSISPVNLLFSEPPSCWVVEADPGRRMLIEDMFGEHAFRIGTTGGREIVVSDSKGLLYQEDVDRLMSLWLKPLWERMG</sequence>
<dbReference type="InterPro" id="IPR016188">
    <property type="entry name" value="PurM-like_N"/>
</dbReference>
<feature type="binding site" evidence="8">
    <location>
        <position position="308"/>
    </location>
    <ligand>
        <name>Mg(2+)</name>
        <dbReference type="ChEBI" id="CHEBI:18420"/>
        <label>2</label>
    </ligand>
</feature>
<feature type="binding site" evidence="8">
    <location>
        <position position="147"/>
    </location>
    <ligand>
        <name>Mg(2+)</name>
        <dbReference type="ChEBI" id="CHEBI:18420"/>
        <label>2</label>
    </ligand>
</feature>
<accession>A0A8J7YJP2</accession>
<evidence type="ECO:0000256" key="1">
    <source>
        <dbReference type="ARBA" id="ARBA00022490"/>
    </source>
</evidence>
<dbReference type="Pfam" id="PF18072">
    <property type="entry name" value="FGAR-AT_linker"/>
    <property type="match status" value="1"/>
</dbReference>
<feature type="binding site" evidence="8">
    <location>
        <position position="146"/>
    </location>
    <ligand>
        <name>substrate</name>
    </ligand>
</feature>
<comment type="caution">
    <text evidence="8">Lacks conserved residue(s) required for the propagation of feature annotation.</text>
</comment>
<dbReference type="EC" id="6.3.5.3" evidence="8"/>
<dbReference type="CDD" id="cd02203">
    <property type="entry name" value="PurL_repeat1"/>
    <property type="match status" value="1"/>
</dbReference>
<dbReference type="NCBIfam" id="TIGR01736">
    <property type="entry name" value="FGAM_synth_II"/>
    <property type="match status" value="1"/>
</dbReference>
<dbReference type="GO" id="GO:0006189">
    <property type="term" value="P:'de novo' IMP biosynthetic process"/>
    <property type="evidence" value="ECO:0007669"/>
    <property type="project" value="UniProtKB-UniRule"/>
</dbReference>
<proteinExistence type="inferred from homology"/>
<dbReference type="HAMAP" id="MF_00420">
    <property type="entry name" value="PurL_2"/>
    <property type="match status" value="1"/>
</dbReference>
<dbReference type="InterPro" id="IPR010918">
    <property type="entry name" value="PurM-like_C_dom"/>
</dbReference>
<dbReference type="Pfam" id="PF02769">
    <property type="entry name" value="AIRS_C"/>
    <property type="match status" value="2"/>
</dbReference>
<evidence type="ECO:0000256" key="7">
    <source>
        <dbReference type="ARBA" id="ARBA00022842"/>
    </source>
</evidence>
<feature type="binding site" evidence="8">
    <location>
        <position position="578"/>
    </location>
    <ligand>
        <name>ATP</name>
        <dbReference type="ChEBI" id="CHEBI:30616"/>
    </ligand>
</feature>
<dbReference type="PANTHER" id="PTHR43555">
    <property type="entry name" value="PHOSPHORIBOSYLFORMYLGLYCINAMIDINE SYNTHASE SUBUNIT PURL"/>
    <property type="match status" value="1"/>
</dbReference>
<evidence type="ECO:0000259" key="11">
    <source>
        <dbReference type="Pfam" id="PF18072"/>
    </source>
</evidence>
<comment type="subunit">
    <text evidence="8">Monomer. Part of the FGAM synthase complex composed of 1 PurL, 1 PurQ and 2 PurS subunits.</text>
</comment>
<dbReference type="NCBIfam" id="NF002290">
    <property type="entry name" value="PRK01213.1"/>
    <property type="match status" value="1"/>
</dbReference>
<feature type="binding site" evidence="8">
    <location>
        <position position="121"/>
    </location>
    <ligand>
        <name>ATP</name>
        <dbReference type="ChEBI" id="CHEBI:30616"/>
    </ligand>
</feature>
<dbReference type="SUPFAM" id="SSF56042">
    <property type="entry name" value="PurM C-terminal domain-like"/>
    <property type="match status" value="2"/>
</dbReference>
<reference evidence="12" key="1">
    <citation type="submission" date="2021-04" db="EMBL/GenBank/DDBJ databases">
        <title>Genomic insights into ecological role and evolution of a novel Thermoplasmata order Candidatus Sysuiplasmatales.</title>
        <authorList>
            <person name="Yuan Y."/>
        </authorList>
    </citation>
    <scope>NUCLEOTIDE SEQUENCE</scope>
    <source>
        <strain evidence="13">TUT19-bin139</strain>
        <strain evidence="12">YP2-bin.285</strain>
    </source>
</reference>
<comment type="caution">
    <text evidence="12">The sequence shown here is derived from an EMBL/GenBank/DDBJ whole genome shotgun (WGS) entry which is preliminary data.</text>
</comment>